<keyword evidence="2 4" id="KW-0418">Kinase</keyword>
<dbReference type="PANTHER" id="PTHR10584">
    <property type="entry name" value="SUGAR KINASE"/>
    <property type="match status" value="1"/>
</dbReference>
<organism evidence="4 5">
    <name type="scientific">Schaalia radingae</name>
    <dbReference type="NCBI Taxonomy" id="131110"/>
    <lineage>
        <taxon>Bacteria</taxon>
        <taxon>Bacillati</taxon>
        <taxon>Actinomycetota</taxon>
        <taxon>Actinomycetes</taxon>
        <taxon>Actinomycetales</taxon>
        <taxon>Actinomycetaceae</taxon>
        <taxon>Schaalia</taxon>
    </lineage>
</organism>
<name>A0ABY0VCS2_9ACTO</name>
<evidence type="ECO:0000313" key="5">
    <source>
        <dbReference type="Proteomes" id="UP000198976"/>
    </source>
</evidence>
<dbReference type="EMBL" id="LT629792">
    <property type="protein sequence ID" value="SDU08590.1"/>
    <property type="molecule type" value="Genomic_DNA"/>
</dbReference>
<dbReference type="InterPro" id="IPR029056">
    <property type="entry name" value="Ribokinase-like"/>
</dbReference>
<evidence type="ECO:0000259" key="3">
    <source>
        <dbReference type="Pfam" id="PF00294"/>
    </source>
</evidence>
<gene>
    <name evidence="4" type="ORF">SAMN04489714_2073</name>
</gene>
<sequence length="327" mass="34553">MTTQQVGRVIHTGQVVVDLTMNIDHIPQPSTEIFADGYGLEVGGGFNVMYAVRQMGIIAEYAGGLGVGPLADIARERLVREKIVASGYRDTTMDTGICVAMTDRNAERTFVSTRGAELNTPLDAYDDIRLGVGDVVYMTGYSLVDEAPKAALLRLIERLRTHTVKQSADSDEKPTIVFDPSTMVADIDRDTLETVASVHPIWSLNARESRIVAGTLGVEIDETDDASQRALSLSETVDAPVIVRQGGKGAFVAAGGRVETIAPHAVDAIDTNGAGDTHCGVVCAMLARGSELNEAVRVANVAAALSVTRRGPATCPSLAELTAALSS</sequence>
<evidence type="ECO:0000313" key="4">
    <source>
        <dbReference type="EMBL" id="SDU08590.1"/>
    </source>
</evidence>
<feature type="domain" description="Carbohydrate kinase PfkB" evidence="3">
    <location>
        <begin position="15"/>
        <end position="315"/>
    </location>
</feature>
<dbReference type="SUPFAM" id="SSF53613">
    <property type="entry name" value="Ribokinase-like"/>
    <property type="match status" value="1"/>
</dbReference>
<reference evidence="4 5" key="1">
    <citation type="submission" date="2016-10" db="EMBL/GenBank/DDBJ databases">
        <authorList>
            <person name="Varghese N."/>
            <person name="Submissions S."/>
        </authorList>
    </citation>
    <scope>NUCLEOTIDE SEQUENCE [LARGE SCALE GENOMIC DNA]</scope>
    <source>
        <strain evidence="4 5">DSM 9169</strain>
    </source>
</reference>
<dbReference type="GO" id="GO:0016301">
    <property type="term" value="F:kinase activity"/>
    <property type="evidence" value="ECO:0007669"/>
    <property type="project" value="UniProtKB-KW"/>
</dbReference>
<dbReference type="Gene3D" id="3.40.1190.20">
    <property type="match status" value="1"/>
</dbReference>
<dbReference type="PANTHER" id="PTHR10584:SF166">
    <property type="entry name" value="RIBOKINASE"/>
    <property type="match status" value="1"/>
</dbReference>
<evidence type="ECO:0000256" key="1">
    <source>
        <dbReference type="ARBA" id="ARBA00022679"/>
    </source>
</evidence>
<dbReference type="Proteomes" id="UP000198976">
    <property type="component" value="Chromosome I"/>
</dbReference>
<keyword evidence="5" id="KW-1185">Reference proteome</keyword>
<dbReference type="Pfam" id="PF00294">
    <property type="entry name" value="PfkB"/>
    <property type="match status" value="1"/>
</dbReference>
<accession>A0ABY0VCS2</accession>
<dbReference type="InterPro" id="IPR011611">
    <property type="entry name" value="PfkB_dom"/>
</dbReference>
<proteinExistence type="predicted"/>
<keyword evidence="1" id="KW-0808">Transferase</keyword>
<protein>
    <submittedName>
        <fullName evidence="4">Sugar or nucleoside kinase, ribokinase family</fullName>
    </submittedName>
</protein>
<dbReference type="RefSeq" id="WP_157886412.1">
    <property type="nucleotide sequence ID" value="NZ_LT629792.1"/>
</dbReference>
<evidence type="ECO:0000256" key="2">
    <source>
        <dbReference type="ARBA" id="ARBA00022777"/>
    </source>
</evidence>